<dbReference type="Proteomes" id="UP000074119">
    <property type="component" value="Chromosome"/>
</dbReference>
<dbReference type="Pfam" id="PF10263">
    <property type="entry name" value="SprT-like"/>
    <property type="match status" value="1"/>
</dbReference>
<proteinExistence type="predicted"/>
<accession>A0A127M522</accession>
<evidence type="ECO:0000259" key="1">
    <source>
        <dbReference type="Pfam" id="PF10263"/>
    </source>
</evidence>
<feature type="domain" description="SprT-like" evidence="1">
    <location>
        <begin position="12"/>
        <end position="112"/>
    </location>
</feature>
<protein>
    <recommendedName>
        <fullName evidence="1">SprT-like domain-containing protein</fullName>
    </recommendedName>
</protein>
<dbReference type="KEGG" id="zal:AZF00_08615"/>
<reference evidence="2 3" key="1">
    <citation type="submission" date="2015-12" db="EMBL/GenBank/DDBJ databases">
        <authorList>
            <person name="Shamseldin A."/>
            <person name="Moawad H."/>
            <person name="Abd El-Rahim W.M."/>
            <person name="Sadowsky M.J."/>
        </authorList>
    </citation>
    <scope>NUCLEOTIDE SEQUENCE [LARGE SCALE GENOMIC DNA]</scope>
    <source>
        <strain evidence="2 3">SM2</strain>
    </source>
</reference>
<evidence type="ECO:0000313" key="2">
    <source>
        <dbReference type="EMBL" id="AMO68364.1"/>
    </source>
</evidence>
<dbReference type="EMBL" id="CP014544">
    <property type="protein sequence ID" value="AMO68364.1"/>
    <property type="molecule type" value="Genomic_DNA"/>
</dbReference>
<dbReference type="AlphaFoldDB" id="A0A127M522"/>
<dbReference type="InterPro" id="IPR006640">
    <property type="entry name" value="SprT-like_domain"/>
</dbReference>
<dbReference type="GO" id="GO:0006950">
    <property type="term" value="P:response to stress"/>
    <property type="evidence" value="ECO:0007669"/>
    <property type="project" value="UniProtKB-ARBA"/>
</dbReference>
<organism evidence="2 3">
    <name type="scientific">Zhongshania aliphaticivorans</name>
    <dbReference type="NCBI Taxonomy" id="1470434"/>
    <lineage>
        <taxon>Bacteria</taxon>
        <taxon>Pseudomonadati</taxon>
        <taxon>Pseudomonadota</taxon>
        <taxon>Gammaproteobacteria</taxon>
        <taxon>Cellvibrionales</taxon>
        <taxon>Spongiibacteraceae</taxon>
        <taxon>Zhongshania</taxon>
    </lineage>
</organism>
<sequence>MNPTTDLYQALEKAYGHFNSELFDKALPEVIFTFQRKSGIMGYFSPERWGNAAGDTRNEIAINPSFLASSRLIEICQTLVHEMVHCWQHQYGKPSRKGYHNLEWAKKMMSVGLMPSSTGEPGGEILGQAMGDYIIEEGQFIKAFEALTESIKFDFPWFDRKALPRLYNPVIAAFPRKDEHQAVAGGLKLKSESTLPSELTQGLIENGAVRTLVNYEGYQDRETLAGMAPDAFVIHEAPKKPTRIKYICEGCGTKIYGKTKLNISCDDCSRSFYAVDQ</sequence>
<gene>
    <name evidence="2" type="ORF">AZF00_08615</name>
</gene>
<evidence type="ECO:0000313" key="3">
    <source>
        <dbReference type="Proteomes" id="UP000074119"/>
    </source>
</evidence>
<name>A0A127M522_9GAMM</name>